<proteinExistence type="inferred from homology"/>
<evidence type="ECO:0000256" key="4">
    <source>
        <dbReference type="ARBA" id="ARBA00022801"/>
    </source>
</evidence>
<keyword evidence="6" id="KW-0472">Membrane</keyword>
<evidence type="ECO:0000259" key="7">
    <source>
        <dbReference type="Pfam" id="PF01343"/>
    </source>
</evidence>
<reference evidence="8" key="1">
    <citation type="journal article" date="2020" name="mSystems">
        <title>Genome- and Community-Level Interaction Insights into Carbon Utilization and Element Cycling Functions of Hydrothermarchaeota in Hydrothermal Sediment.</title>
        <authorList>
            <person name="Zhou Z."/>
            <person name="Liu Y."/>
            <person name="Xu W."/>
            <person name="Pan J."/>
            <person name="Luo Z.H."/>
            <person name="Li M."/>
        </authorList>
    </citation>
    <scope>NUCLEOTIDE SEQUENCE [LARGE SCALE GENOMIC DNA]</scope>
    <source>
        <strain evidence="8">SpSt-791</strain>
    </source>
</reference>
<feature type="domain" description="Peptidase S49" evidence="7">
    <location>
        <begin position="533"/>
        <end position="683"/>
    </location>
</feature>
<dbReference type="NCBIfam" id="TIGR00706">
    <property type="entry name" value="SppA_dom"/>
    <property type="match status" value="1"/>
</dbReference>
<dbReference type="EMBL" id="DTHS01000014">
    <property type="protein sequence ID" value="HHR48290.1"/>
    <property type="molecule type" value="Genomic_DNA"/>
</dbReference>
<comment type="subcellular location">
    <subcellularLocation>
        <location evidence="1">Membrane</location>
    </subcellularLocation>
</comment>
<evidence type="ECO:0000256" key="3">
    <source>
        <dbReference type="ARBA" id="ARBA00022670"/>
    </source>
</evidence>
<keyword evidence="3" id="KW-0645">Protease</keyword>
<sequence>MFLVYFLFNYLANIERGKAIFYNPSGLGINSGYEIYSSKKDTLLEIGFTLNNFGFGLKKEKDLNNFLLAFGIPIDKKIYLGYRYKFIKELNKIEHLGSLTYRPMSYLSFSFNISTDKNFNLGIGLRPISERINLYFDYDKEFKYLMGTAIEIFDGLLINGEINKDKKINLGISFSFPHFKISSAYGEKKLKAIELNFSRERYPTIFKKPKKIIEVTLSGNYEEDYYEQSLFLKKREPRFYRLLKNLETILEKEDVFGIFLRLKDYNLSLTQYEELRELLLDFKKANKKIIVYADCYKNLKEYYLVSIADYIILNKGGMVDISGILLKKFYLKKLLQKLGIEAEVLAIGKYKSAKELYLRADMSEEDKEQLNEILDATYEKIKSEIISSRPALINLDSLIDNIGYFNEEKAKEFKLIDTVLFPKEIDKFLKSYTKVKKVKLEDYLKEKDVERCWFKKKKRIALVIAEGTIVEGKSGYDPTPIIGGKYIGSETMEDIFNRLEKDRSIKAVIFRVNSGGGQATASEIIASAVKKCNEKKPVIVSFGNVAASGGYFISSPAKKIFADYFTITGSIGIFSVKAVTRKFYDEKLGITFDYLKRGTMADATSDLRSYTEKEKEIFYEELEWWYNKFLEWVSEGRKLKKEHVDSIGQGRVWLGKKAKELGLVDEIGSLRKVIKEVKRELGIKKDEEIEIITYPKEEKKFLVAFPKVNIYDLLKARFLYLLPENIIIE</sequence>
<dbReference type="Gene3D" id="3.90.226.10">
    <property type="entry name" value="2-enoyl-CoA Hydratase, Chain A, domain 1"/>
    <property type="match status" value="3"/>
</dbReference>
<dbReference type="InterPro" id="IPR047217">
    <property type="entry name" value="S49_SppA_67K_type_N"/>
</dbReference>
<dbReference type="NCBIfam" id="TIGR00705">
    <property type="entry name" value="SppA_67K"/>
    <property type="match status" value="1"/>
</dbReference>
<dbReference type="InterPro" id="IPR004635">
    <property type="entry name" value="Pept_S49_SppA"/>
</dbReference>
<dbReference type="PANTHER" id="PTHR33209">
    <property type="entry name" value="PROTEASE 4"/>
    <property type="match status" value="1"/>
</dbReference>
<keyword evidence="4" id="KW-0378">Hydrolase</keyword>
<dbReference type="GO" id="GO:0006465">
    <property type="term" value="P:signal peptide processing"/>
    <property type="evidence" value="ECO:0007669"/>
    <property type="project" value="InterPro"/>
</dbReference>
<dbReference type="GO" id="GO:0016020">
    <property type="term" value="C:membrane"/>
    <property type="evidence" value="ECO:0007669"/>
    <property type="project" value="UniProtKB-SubCell"/>
</dbReference>
<dbReference type="PANTHER" id="PTHR33209:SF1">
    <property type="entry name" value="PEPTIDASE S49 DOMAIN-CONTAINING PROTEIN"/>
    <property type="match status" value="1"/>
</dbReference>
<organism evidence="8">
    <name type="scientific">candidate division WOR-3 bacterium</name>
    <dbReference type="NCBI Taxonomy" id="2052148"/>
    <lineage>
        <taxon>Bacteria</taxon>
        <taxon>Bacteria division WOR-3</taxon>
    </lineage>
</organism>
<evidence type="ECO:0000256" key="6">
    <source>
        <dbReference type="ARBA" id="ARBA00023136"/>
    </source>
</evidence>
<comment type="similarity">
    <text evidence="2">Belongs to the peptidase S49 family.</text>
</comment>
<dbReference type="GO" id="GO:0008236">
    <property type="term" value="F:serine-type peptidase activity"/>
    <property type="evidence" value="ECO:0007669"/>
    <property type="project" value="UniProtKB-KW"/>
</dbReference>
<keyword evidence="5" id="KW-0720">Serine protease</keyword>
<comment type="caution">
    <text evidence="8">The sequence shown here is derived from an EMBL/GenBank/DDBJ whole genome shotgun (WGS) entry which is preliminary data.</text>
</comment>
<protein>
    <submittedName>
        <fullName evidence="8">Signal peptide peptidase SppA</fullName>
    </submittedName>
</protein>
<dbReference type="InterPro" id="IPR029045">
    <property type="entry name" value="ClpP/crotonase-like_dom_sf"/>
</dbReference>
<evidence type="ECO:0000256" key="5">
    <source>
        <dbReference type="ARBA" id="ARBA00022825"/>
    </source>
</evidence>
<dbReference type="SUPFAM" id="SSF52096">
    <property type="entry name" value="ClpP/crotonase"/>
    <property type="match status" value="2"/>
</dbReference>
<gene>
    <name evidence="8" type="primary">sppA</name>
    <name evidence="8" type="ORF">ENV79_01425</name>
</gene>
<dbReference type="AlphaFoldDB" id="A0A7V6CMP7"/>
<dbReference type="Pfam" id="PF01343">
    <property type="entry name" value="Peptidase_S49"/>
    <property type="match status" value="2"/>
</dbReference>
<feature type="domain" description="Peptidase S49" evidence="7">
    <location>
        <begin position="282"/>
        <end position="428"/>
    </location>
</feature>
<dbReference type="InterPro" id="IPR047272">
    <property type="entry name" value="S49_SppA_C"/>
</dbReference>
<evidence type="ECO:0000256" key="1">
    <source>
        <dbReference type="ARBA" id="ARBA00004370"/>
    </source>
</evidence>
<dbReference type="CDD" id="cd07023">
    <property type="entry name" value="S49_Sppa_N_C"/>
    <property type="match status" value="1"/>
</dbReference>
<evidence type="ECO:0000313" key="8">
    <source>
        <dbReference type="EMBL" id="HHR48290.1"/>
    </source>
</evidence>
<name>A0A7V6CMP7_UNCW3</name>
<accession>A0A7V6CMP7</accession>
<dbReference type="InterPro" id="IPR002142">
    <property type="entry name" value="Peptidase_S49"/>
</dbReference>
<evidence type="ECO:0000256" key="2">
    <source>
        <dbReference type="ARBA" id="ARBA00008683"/>
    </source>
</evidence>
<dbReference type="CDD" id="cd07018">
    <property type="entry name" value="S49_SppA_67K_type"/>
    <property type="match status" value="1"/>
</dbReference>
<dbReference type="InterPro" id="IPR004634">
    <property type="entry name" value="Pept_S49_pIV"/>
</dbReference>